<proteinExistence type="predicted"/>
<accession>Q0FUD1</accession>
<dbReference type="Proteomes" id="UP000006230">
    <property type="component" value="Unassembled WGS sequence"/>
</dbReference>
<evidence type="ECO:0000313" key="1">
    <source>
        <dbReference type="EMBL" id="EAU47802.1"/>
    </source>
</evidence>
<reference evidence="1 2" key="1">
    <citation type="journal article" date="2010" name="J. Bacteriol.">
        <title>Genome sequences of Pelagibaca bermudensis HTCC2601T and Maritimibacter alkaliphilus HTCC2654T, the type strains of two marine Roseobacter genera.</title>
        <authorList>
            <person name="Thrash J.C."/>
            <person name="Cho J.C."/>
            <person name="Ferriera S."/>
            <person name="Johnson J."/>
            <person name="Vergin K.L."/>
            <person name="Giovannoni S.J."/>
        </authorList>
    </citation>
    <scope>NUCLEOTIDE SEQUENCE [LARGE SCALE GENOMIC DNA]</scope>
    <source>
        <strain evidence="2">DSM 26914 / JCM 13377 / KCTC 12554 / HTCC2601</strain>
    </source>
</reference>
<name>Q0FUD1_SALBH</name>
<dbReference type="AlphaFoldDB" id="Q0FUD1"/>
<dbReference type="HOGENOM" id="CLU_3046312_0_0_5"/>
<dbReference type="EMBL" id="AATQ01000004">
    <property type="protein sequence ID" value="EAU47802.1"/>
    <property type="molecule type" value="Genomic_DNA"/>
</dbReference>
<protein>
    <submittedName>
        <fullName evidence="1">Uncharacterized protein</fullName>
    </submittedName>
</protein>
<gene>
    <name evidence="1" type="ORF">R2601_06818</name>
</gene>
<sequence>MRRCSANGNFFQDFVDLAPYAWFHLAADQSPFTQDVEGVVVPKEHTQAGRIDCQ</sequence>
<organism evidence="1 2">
    <name type="scientific">Salipiger bermudensis (strain DSM 26914 / JCM 13377 / KCTC 12554 / HTCC2601)</name>
    <name type="common">Pelagibaca bermudensis</name>
    <dbReference type="NCBI Taxonomy" id="314265"/>
    <lineage>
        <taxon>Bacteria</taxon>
        <taxon>Pseudomonadati</taxon>
        <taxon>Pseudomonadota</taxon>
        <taxon>Alphaproteobacteria</taxon>
        <taxon>Rhodobacterales</taxon>
        <taxon>Roseobacteraceae</taxon>
        <taxon>Salipiger</taxon>
    </lineage>
</organism>
<comment type="caution">
    <text evidence="1">The sequence shown here is derived from an EMBL/GenBank/DDBJ whole genome shotgun (WGS) entry which is preliminary data.</text>
</comment>
<keyword evidence="2" id="KW-1185">Reference proteome</keyword>
<evidence type="ECO:0000313" key="2">
    <source>
        <dbReference type="Proteomes" id="UP000006230"/>
    </source>
</evidence>